<gene>
    <name evidence="2" type="ORF">GRF29_8g1648682</name>
</gene>
<proteinExistence type="predicted"/>
<protein>
    <submittedName>
        <fullName evidence="2">Uncharacterized protein</fullName>
    </submittedName>
</protein>
<evidence type="ECO:0000313" key="2">
    <source>
        <dbReference type="EMBL" id="KAK3215949.1"/>
    </source>
</evidence>
<feature type="compositionally biased region" description="Basic and acidic residues" evidence="1">
    <location>
        <begin position="137"/>
        <end position="153"/>
    </location>
</feature>
<dbReference type="AlphaFoldDB" id="A0AAN6RMG6"/>
<keyword evidence="3" id="KW-1185">Reference proteome</keyword>
<evidence type="ECO:0000313" key="3">
    <source>
        <dbReference type="Proteomes" id="UP001280581"/>
    </source>
</evidence>
<accession>A0AAN6RMG6</accession>
<dbReference type="EMBL" id="WVTA01000002">
    <property type="protein sequence ID" value="KAK3215949.1"/>
    <property type="molecule type" value="Genomic_DNA"/>
</dbReference>
<dbReference type="Proteomes" id="UP001280581">
    <property type="component" value="Unassembled WGS sequence"/>
</dbReference>
<feature type="compositionally biased region" description="Acidic residues" evidence="1">
    <location>
        <begin position="154"/>
        <end position="163"/>
    </location>
</feature>
<organism evidence="2 3">
    <name type="scientific">Pseudopithomyces chartarum</name>
    <dbReference type="NCBI Taxonomy" id="1892770"/>
    <lineage>
        <taxon>Eukaryota</taxon>
        <taxon>Fungi</taxon>
        <taxon>Dikarya</taxon>
        <taxon>Ascomycota</taxon>
        <taxon>Pezizomycotina</taxon>
        <taxon>Dothideomycetes</taxon>
        <taxon>Pleosporomycetidae</taxon>
        <taxon>Pleosporales</taxon>
        <taxon>Massarineae</taxon>
        <taxon>Didymosphaeriaceae</taxon>
        <taxon>Pseudopithomyces</taxon>
    </lineage>
</organism>
<comment type="caution">
    <text evidence="2">The sequence shown here is derived from an EMBL/GenBank/DDBJ whole genome shotgun (WGS) entry which is preliminary data.</text>
</comment>
<evidence type="ECO:0000256" key="1">
    <source>
        <dbReference type="SAM" id="MobiDB-lite"/>
    </source>
</evidence>
<feature type="region of interest" description="Disordered" evidence="1">
    <location>
        <begin position="137"/>
        <end position="163"/>
    </location>
</feature>
<name>A0AAN6RMG6_9PLEO</name>
<sequence>MNDVTANTILNVIESNAHAAKQSAITARVSQQNTMEDEEWQSAALGSRHMHNRVHQGKHSRHNRPFDVYQTFASYACKCATWEKSLQEQNTEQEVTLELYRLSPDGKSVVGEIYFPGMLKAAVVLAASRTTLDSAVKELERETSGNGNRKEQADAEEEEDEDEVDRFQQFEKNSFRAPKFWLQWNGVLEGSEEVISDRGYVVFSGNDCRKFKGTITCAAKGWKDVAISGHKVAGRKSSDVPINWNGRLCNY</sequence>
<reference evidence="2 3" key="1">
    <citation type="submission" date="2021-02" db="EMBL/GenBank/DDBJ databases">
        <title>Genome assembly of Pseudopithomyces chartarum.</title>
        <authorList>
            <person name="Jauregui R."/>
            <person name="Singh J."/>
            <person name="Voisey C."/>
        </authorList>
    </citation>
    <scope>NUCLEOTIDE SEQUENCE [LARGE SCALE GENOMIC DNA]</scope>
    <source>
        <strain evidence="2 3">AGR01</strain>
    </source>
</reference>